<organism evidence="2 3">
    <name type="scientific">Streptosporangium saharense</name>
    <dbReference type="NCBI Taxonomy" id="1706840"/>
    <lineage>
        <taxon>Bacteria</taxon>
        <taxon>Bacillati</taxon>
        <taxon>Actinomycetota</taxon>
        <taxon>Actinomycetes</taxon>
        <taxon>Streptosporangiales</taxon>
        <taxon>Streptosporangiaceae</taxon>
        <taxon>Streptosporangium</taxon>
    </lineage>
</organism>
<dbReference type="SUPFAM" id="SSF69304">
    <property type="entry name" value="Tricorn protease N-terminal domain"/>
    <property type="match status" value="1"/>
</dbReference>
<evidence type="ECO:0000313" key="3">
    <source>
        <dbReference type="Proteomes" id="UP000552644"/>
    </source>
</evidence>
<dbReference type="Proteomes" id="UP000552644">
    <property type="component" value="Unassembled WGS sequence"/>
</dbReference>
<protein>
    <submittedName>
        <fullName evidence="2">Uncharacterized protein</fullName>
    </submittedName>
</protein>
<keyword evidence="1" id="KW-1133">Transmembrane helix</keyword>
<gene>
    <name evidence="2" type="ORF">FHS44_004504</name>
</gene>
<evidence type="ECO:0000256" key="1">
    <source>
        <dbReference type="SAM" id="Phobius"/>
    </source>
</evidence>
<dbReference type="AlphaFoldDB" id="A0A7W7QQS9"/>
<dbReference type="RefSeq" id="WP_184717579.1">
    <property type="nucleotide sequence ID" value="NZ_JACHJP010000004.1"/>
</dbReference>
<comment type="caution">
    <text evidence="2">The sequence shown here is derived from an EMBL/GenBank/DDBJ whole genome shotgun (WGS) entry which is preliminary data.</text>
</comment>
<dbReference type="EMBL" id="JACHJP010000004">
    <property type="protein sequence ID" value="MBB4917396.1"/>
    <property type="molecule type" value="Genomic_DNA"/>
</dbReference>
<sequence length="416" mass="43525">MNDRTEADLVRMLADAAERAPVPDGDLAGAVRVRRRAHRTRMALACAAVVAIAVGGTVAVRDALPTASEPVSPAAQGPSEEPAEFAVRPASEVWPEAVTTIPKKAADGLTYRPVAALGPTTLLLIAESSFEKAARLDTYDTTTGRGTPLVQVPSPEGKRRYYAQAVEVGDDTVAWWGNVQGKSTWADFWVAPRSGGTARQVGEVTGALADVERIGVTRDSLMWSVRGGGVYRIPLEGGTPQPVPGGEGLSLVSWPWASDASEDRSRNQTKLVNLATGQTIPVNLPEGADGVRCSLVWCAGTLGEGSVVQRVDGGDRRTLPGTSSWEMTSLSGARTGFVGMTQGDRYAAVIYDPETGLAGGIGGLAKDRGSWFGVGVSSSPPSLVYTDPPSGEACKGKPAKCQKEYLVINLLALPAS</sequence>
<keyword evidence="1" id="KW-0812">Transmembrane</keyword>
<keyword evidence="3" id="KW-1185">Reference proteome</keyword>
<accession>A0A7W7QQS9</accession>
<reference evidence="2 3" key="1">
    <citation type="submission" date="2020-08" db="EMBL/GenBank/DDBJ databases">
        <title>Genomic Encyclopedia of Type Strains, Phase III (KMG-III): the genomes of soil and plant-associated and newly described type strains.</title>
        <authorList>
            <person name="Whitman W."/>
        </authorList>
    </citation>
    <scope>NUCLEOTIDE SEQUENCE [LARGE SCALE GENOMIC DNA]</scope>
    <source>
        <strain evidence="2 3">CECT 8840</strain>
    </source>
</reference>
<proteinExistence type="predicted"/>
<feature type="transmembrane region" description="Helical" evidence="1">
    <location>
        <begin position="42"/>
        <end position="60"/>
    </location>
</feature>
<name>A0A7W7QQS9_9ACTN</name>
<evidence type="ECO:0000313" key="2">
    <source>
        <dbReference type="EMBL" id="MBB4917396.1"/>
    </source>
</evidence>
<keyword evidence="1" id="KW-0472">Membrane</keyword>